<dbReference type="RefSeq" id="WP_101683078.1">
    <property type="nucleotide sequence ID" value="NZ_PJRP01000009.1"/>
</dbReference>
<gene>
    <name evidence="3" type="ORF">CYJ10_19305</name>
</gene>
<dbReference type="EMBL" id="PJRP01000009">
    <property type="protein sequence ID" value="PLP98930.1"/>
    <property type="molecule type" value="Genomic_DNA"/>
</dbReference>
<name>A0A2N5C9M7_9BURK</name>
<proteinExistence type="predicted"/>
<dbReference type="STRING" id="82633.GCA_000974605_00138"/>
<feature type="chain" id="PRO_5014956848" description="YXWGXW repeat-containing protein" evidence="2">
    <location>
        <begin position="24"/>
        <end position="149"/>
    </location>
</feature>
<dbReference type="AlphaFoldDB" id="A0A2N5C9M7"/>
<evidence type="ECO:0000313" key="3">
    <source>
        <dbReference type="EMBL" id="PLP98930.1"/>
    </source>
</evidence>
<organism evidence="3 4">
    <name type="scientific">Cupriavidus pauculus</name>
    <dbReference type="NCBI Taxonomy" id="82633"/>
    <lineage>
        <taxon>Bacteria</taxon>
        <taxon>Pseudomonadati</taxon>
        <taxon>Pseudomonadota</taxon>
        <taxon>Betaproteobacteria</taxon>
        <taxon>Burkholderiales</taxon>
        <taxon>Burkholderiaceae</taxon>
        <taxon>Cupriavidus</taxon>
    </lineage>
</organism>
<dbReference type="OrthoDB" id="121499at2"/>
<evidence type="ECO:0000256" key="1">
    <source>
        <dbReference type="SAM" id="MobiDB-lite"/>
    </source>
</evidence>
<evidence type="ECO:0000313" key="4">
    <source>
        <dbReference type="Proteomes" id="UP000234341"/>
    </source>
</evidence>
<comment type="caution">
    <text evidence="3">The sequence shown here is derived from an EMBL/GenBank/DDBJ whole genome shotgun (WGS) entry which is preliminary data.</text>
</comment>
<dbReference type="Pfam" id="PF12779">
    <property type="entry name" value="WXXGXW"/>
    <property type="match status" value="2"/>
</dbReference>
<feature type="signal peptide" evidence="2">
    <location>
        <begin position="1"/>
        <end position="23"/>
    </location>
</feature>
<protein>
    <recommendedName>
        <fullName evidence="5">YXWGXW repeat-containing protein</fullName>
    </recommendedName>
</protein>
<dbReference type="InterPro" id="IPR024447">
    <property type="entry name" value="YXWGXW_rpt"/>
</dbReference>
<evidence type="ECO:0008006" key="5">
    <source>
        <dbReference type="Google" id="ProtNLM"/>
    </source>
</evidence>
<feature type="region of interest" description="Disordered" evidence="1">
    <location>
        <begin position="123"/>
        <end position="149"/>
    </location>
</feature>
<keyword evidence="2" id="KW-0732">Signal</keyword>
<accession>A0A2N5C9M7</accession>
<sequence>MNRHAFLRAAAGAALLWSATAFAPAALAQVNINIGIGTPPPAPIYEAVPVARPGYVWAPGYWVWDDHYRKHAWKQGHWVTERRGYVYEQPRWVRASNGWVMQPERWNRGPDYDRYHGHDHDRGDYDGDRHRGGPRGYHCPPGHAKKGEC</sequence>
<dbReference type="Proteomes" id="UP000234341">
    <property type="component" value="Unassembled WGS sequence"/>
</dbReference>
<evidence type="ECO:0000256" key="2">
    <source>
        <dbReference type="SAM" id="SignalP"/>
    </source>
</evidence>
<reference evidence="3 4" key="1">
    <citation type="submission" date="2017-12" db="EMBL/GenBank/DDBJ databases">
        <title>Genome sequence of the active heterotrophic nitrifier-denitrifier, Cupriavidus pauculus UM1.</title>
        <authorList>
            <person name="Putonti C."/>
            <person name="Castignetti D."/>
        </authorList>
    </citation>
    <scope>NUCLEOTIDE SEQUENCE [LARGE SCALE GENOMIC DNA]</scope>
    <source>
        <strain evidence="3 4">UM1</strain>
    </source>
</reference>